<keyword evidence="2" id="KW-1185">Reference proteome</keyword>
<name>A0AAV4CGF7_9GAST</name>
<sequence length="99" mass="11313">MFTDSISWAMVGASLQEMALRIPRPEPPISWSSMIHIGNLLLRCQAGQQPVPRRDRRFQSWLDGVVYPEETLCATLVKWIPDMKGSDRTVFNFKQAAVH</sequence>
<dbReference type="Proteomes" id="UP000735302">
    <property type="component" value="Unassembled WGS sequence"/>
</dbReference>
<dbReference type="AlphaFoldDB" id="A0AAV4CGF7"/>
<comment type="caution">
    <text evidence="1">The sequence shown here is derived from an EMBL/GenBank/DDBJ whole genome shotgun (WGS) entry which is preliminary data.</text>
</comment>
<accession>A0AAV4CGF7</accession>
<proteinExistence type="predicted"/>
<gene>
    <name evidence="1" type="ORF">PoB_005709300</name>
</gene>
<organism evidence="1 2">
    <name type="scientific">Plakobranchus ocellatus</name>
    <dbReference type="NCBI Taxonomy" id="259542"/>
    <lineage>
        <taxon>Eukaryota</taxon>
        <taxon>Metazoa</taxon>
        <taxon>Spiralia</taxon>
        <taxon>Lophotrochozoa</taxon>
        <taxon>Mollusca</taxon>
        <taxon>Gastropoda</taxon>
        <taxon>Heterobranchia</taxon>
        <taxon>Euthyneura</taxon>
        <taxon>Panpulmonata</taxon>
        <taxon>Sacoglossa</taxon>
        <taxon>Placobranchoidea</taxon>
        <taxon>Plakobranchidae</taxon>
        <taxon>Plakobranchus</taxon>
    </lineage>
</organism>
<dbReference type="EMBL" id="BLXT01006250">
    <property type="protein sequence ID" value="GFO30588.1"/>
    <property type="molecule type" value="Genomic_DNA"/>
</dbReference>
<evidence type="ECO:0000313" key="2">
    <source>
        <dbReference type="Proteomes" id="UP000735302"/>
    </source>
</evidence>
<evidence type="ECO:0000313" key="1">
    <source>
        <dbReference type="EMBL" id="GFO30588.1"/>
    </source>
</evidence>
<reference evidence="1 2" key="1">
    <citation type="journal article" date="2021" name="Elife">
        <title>Chloroplast acquisition without the gene transfer in kleptoplastic sea slugs, Plakobranchus ocellatus.</title>
        <authorList>
            <person name="Maeda T."/>
            <person name="Takahashi S."/>
            <person name="Yoshida T."/>
            <person name="Shimamura S."/>
            <person name="Takaki Y."/>
            <person name="Nagai Y."/>
            <person name="Toyoda A."/>
            <person name="Suzuki Y."/>
            <person name="Arimoto A."/>
            <person name="Ishii H."/>
            <person name="Satoh N."/>
            <person name="Nishiyama T."/>
            <person name="Hasebe M."/>
            <person name="Maruyama T."/>
            <person name="Minagawa J."/>
            <person name="Obokata J."/>
            <person name="Shigenobu S."/>
        </authorList>
    </citation>
    <scope>NUCLEOTIDE SEQUENCE [LARGE SCALE GENOMIC DNA]</scope>
</reference>
<protein>
    <submittedName>
        <fullName evidence="1">Uncharacterized protein</fullName>
    </submittedName>
</protein>